<accession>A0A8W8JCK5</accession>
<dbReference type="EnsemblMetazoa" id="G17769.1">
    <property type="protein sequence ID" value="G17769.1:cds"/>
    <property type="gene ID" value="G17769"/>
</dbReference>
<dbReference type="AlphaFoldDB" id="A0A8W8JCK5"/>
<keyword evidence="2" id="KW-1185">Reference proteome</keyword>
<evidence type="ECO:0000313" key="1">
    <source>
        <dbReference type="EnsemblMetazoa" id="G17769.1:cds"/>
    </source>
</evidence>
<proteinExistence type="predicted"/>
<sequence length="214" mass="24685">MDDYRIKVNTTLTKTTPQPSWTGYKYKYESVSIQADQFTERRPTLLEVCDSGLCCQTQHEEFKEFTHCEEFIESEPDHHNVTSSFTTFYACKSVLYLQRGKEIPNLPITPQDIVFEGKCTRTNAGGNFLVADDGDLWNRQQHQLAASNRVNMDGTFFSSPGQLYFLHGEINGWTYPLVFGLLPGKSEVIYQRFIHLYELLRRDQRCVPATDCDV</sequence>
<protein>
    <submittedName>
        <fullName evidence="1">Uncharacterized protein</fullName>
    </submittedName>
</protein>
<name>A0A8W8JCK5_MAGGI</name>
<reference evidence="1" key="1">
    <citation type="submission" date="2022-08" db="UniProtKB">
        <authorList>
            <consortium name="EnsemblMetazoa"/>
        </authorList>
    </citation>
    <scope>IDENTIFICATION</scope>
    <source>
        <strain evidence="1">05x7-T-G4-1.051#20</strain>
    </source>
</reference>
<dbReference type="Proteomes" id="UP000005408">
    <property type="component" value="Unassembled WGS sequence"/>
</dbReference>
<organism evidence="1 2">
    <name type="scientific">Magallana gigas</name>
    <name type="common">Pacific oyster</name>
    <name type="synonym">Crassostrea gigas</name>
    <dbReference type="NCBI Taxonomy" id="29159"/>
    <lineage>
        <taxon>Eukaryota</taxon>
        <taxon>Metazoa</taxon>
        <taxon>Spiralia</taxon>
        <taxon>Lophotrochozoa</taxon>
        <taxon>Mollusca</taxon>
        <taxon>Bivalvia</taxon>
        <taxon>Autobranchia</taxon>
        <taxon>Pteriomorphia</taxon>
        <taxon>Ostreida</taxon>
        <taxon>Ostreoidea</taxon>
        <taxon>Ostreidae</taxon>
        <taxon>Magallana</taxon>
    </lineage>
</organism>
<evidence type="ECO:0000313" key="2">
    <source>
        <dbReference type="Proteomes" id="UP000005408"/>
    </source>
</evidence>